<evidence type="ECO:0000313" key="5">
    <source>
        <dbReference type="EnsemblMetazoa" id="SCAU014680-PA"/>
    </source>
</evidence>
<keyword evidence="2" id="KW-0722">Serine protease inhibitor</keyword>
<dbReference type="STRING" id="35570.A0A1I8Q7W8"/>
<accession>A0A1I8Q7W8</accession>
<evidence type="ECO:0000259" key="4">
    <source>
        <dbReference type="PROSITE" id="PS50279"/>
    </source>
</evidence>
<dbReference type="InterPro" id="IPR020901">
    <property type="entry name" value="Prtase_inh_Kunz-CS"/>
</dbReference>
<dbReference type="Proteomes" id="UP000095300">
    <property type="component" value="Unassembled WGS sequence"/>
</dbReference>
<proteinExistence type="predicted"/>
<dbReference type="SUPFAM" id="SSF57362">
    <property type="entry name" value="BPTI-like"/>
    <property type="match status" value="1"/>
</dbReference>
<dbReference type="GO" id="GO:0004867">
    <property type="term" value="F:serine-type endopeptidase inhibitor activity"/>
    <property type="evidence" value="ECO:0007669"/>
    <property type="project" value="UniProtKB-KW"/>
</dbReference>
<protein>
    <recommendedName>
        <fullName evidence="4">BPTI/Kunitz inhibitor domain-containing protein</fullName>
    </recommendedName>
</protein>
<reference evidence="5" key="1">
    <citation type="submission" date="2020-05" db="UniProtKB">
        <authorList>
            <consortium name="EnsemblMetazoa"/>
        </authorList>
    </citation>
    <scope>IDENTIFICATION</scope>
    <source>
        <strain evidence="5">USDA</strain>
    </source>
</reference>
<dbReference type="PROSITE" id="PS50279">
    <property type="entry name" value="BPTI_KUNITZ_2"/>
    <property type="match status" value="1"/>
</dbReference>
<evidence type="ECO:0000256" key="1">
    <source>
        <dbReference type="ARBA" id="ARBA00022690"/>
    </source>
</evidence>
<dbReference type="PRINTS" id="PR00759">
    <property type="entry name" value="BASICPTASE"/>
</dbReference>
<keyword evidence="6" id="KW-1185">Reference proteome</keyword>
<dbReference type="AlphaFoldDB" id="A0A1I8Q7W8"/>
<keyword evidence="1" id="KW-0646">Protease inhibitor</keyword>
<dbReference type="CDD" id="cd22634">
    <property type="entry name" value="Kunitz_SCI-I-like"/>
    <property type="match status" value="1"/>
</dbReference>
<organism evidence="5 6">
    <name type="scientific">Stomoxys calcitrans</name>
    <name type="common">Stable fly</name>
    <name type="synonym">Conops calcitrans</name>
    <dbReference type="NCBI Taxonomy" id="35570"/>
    <lineage>
        <taxon>Eukaryota</taxon>
        <taxon>Metazoa</taxon>
        <taxon>Ecdysozoa</taxon>
        <taxon>Arthropoda</taxon>
        <taxon>Hexapoda</taxon>
        <taxon>Insecta</taxon>
        <taxon>Pterygota</taxon>
        <taxon>Neoptera</taxon>
        <taxon>Endopterygota</taxon>
        <taxon>Diptera</taxon>
        <taxon>Brachycera</taxon>
        <taxon>Muscomorpha</taxon>
        <taxon>Muscoidea</taxon>
        <taxon>Muscidae</taxon>
        <taxon>Stomoxys</taxon>
    </lineage>
</organism>
<keyword evidence="3" id="KW-1015">Disulfide bond</keyword>
<dbReference type="InterPro" id="IPR050098">
    <property type="entry name" value="TFPI/VKTCI-like"/>
</dbReference>
<evidence type="ECO:0000256" key="2">
    <source>
        <dbReference type="ARBA" id="ARBA00022900"/>
    </source>
</evidence>
<dbReference type="KEGG" id="scac:106089496"/>
<evidence type="ECO:0000256" key="3">
    <source>
        <dbReference type="ARBA" id="ARBA00023157"/>
    </source>
</evidence>
<feature type="domain" description="BPTI/Kunitz inhibitor" evidence="4">
    <location>
        <begin position="39"/>
        <end position="94"/>
    </location>
</feature>
<evidence type="ECO:0000313" key="6">
    <source>
        <dbReference type="Proteomes" id="UP000095300"/>
    </source>
</evidence>
<name>A0A1I8Q7W8_STOCA</name>
<dbReference type="VEuPathDB" id="VectorBase:SCAU014680"/>
<dbReference type="SMART" id="SM00131">
    <property type="entry name" value="KU"/>
    <property type="match status" value="1"/>
</dbReference>
<dbReference type="InterPro" id="IPR002223">
    <property type="entry name" value="Kunitz_BPTI"/>
</dbReference>
<dbReference type="EnsemblMetazoa" id="SCAU014680-RA">
    <property type="protein sequence ID" value="SCAU014680-PA"/>
    <property type="gene ID" value="SCAU014680"/>
</dbReference>
<dbReference type="InterPro" id="IPR036880">
    <property type="entry name" value="Kunitz_BPTI_sf"/>
</dbReference>
<sequence>MHFKVLSKLLVKKIKFFAIVLLAIFALISSSLALKHEDCGLEHSKDGHGDIKCAAYFPSWTYKADSNECIDFVFGGCGGNANRFWNLAECEQKCKE</sequence>
<gene>
    <name evidence="5" type="primary">106089496</name>
</gene>
<dbReference type="PROSITE" id="PS00280">
    <property type="entry name" value="BPTI_KUNITZ_1"/>
    <property type="match status" value="1"/>
</dbReference>
<dbReference type="OrthoDB" id="4473401at2759"/>
<dbReference type="PANTHER" id="PTHR10083">
    <property type="entry name" value="KUNITZ-TYPE PROTEASE INHIBITOR-RELATED"/>
    <property type="match status" value="1"/>
</dbReference>
<dbReference type="Gene3D" id="4.10.410.10">
    <property type="entry name" value="Pancreatic trypsin inhibitor Kunitz domain"/>
    <property type="match status" value="1"/>
</dbReference>
<dbReference type="Pfam" id="PF00014">
    <property type="entry name" value="Kunitz_BPTI"/>
    <property type="match status" value="1"/>
</dbReference>
<dbReference type="FunFam" id="4.10.410.10:FF:000020">
    <property type="entry name" value="Collagen, type VI, alpha 3"/>
    <property type="match status" value="1"/>
</dbReference>